<dbReference type="Proteomes" id="UP000187417">
    <property type="component" value="Unassembled WGS sequence"/>
</dbReference>
<dbReference type="AlphaFoldDB" id="A0A1Q6F2H6"/>
<comment type="caution">
    <text evidence="2">The sequence shown here is derived from an EMBL/GenBank/DDBJ whole genome shotgun (WGS) entry which is preliminary data.</text>
</comment>
<gene>
    <name evidence="2" type="ORF">BHV66_09955</name>
</gene>
<sequence length="135" mass="15246">MFIVTLLEACLTFVRRRCFRALYGAGVGRFRRRPRAPAPDTAPQTTPTPALPVIIHKHYVIGPETPGDATPRPPEQSGAQRTIFAAPQSETLSAWERLADDDEPFDDGEPLDDLPDDVTEQERAEIERFDLNRYR</sequence>
<dbReference type="RefSeq" id="WP_227045528.1">
    <property type="nucleotide sequence ID" value="NZ_CALFCN010000019.1"/>
</dbReference>
<proteinExistence type="predicted"/>
<dbReference type="STRING" id="28117.BHV66_09955"/>
<feature type="region of interest" description="Disordered" evidence="1">
    <location>
        <begin position="62"/>
        <end position="135"/>
    </location>
</feature>
<evidence type="ECO:0000256" key="1">
    <source>
        <dbReference type="SAM" id="MobiDB-lite"/>
    </source>
</evidence>
<reference evidence="2 3" key="1">
    <citation type="journal article" date="2016" name="Nat. Biotechnol.">
        <title>Measurement of bacterial replication rates in microbial communities.</title>
        <authorList>
            <person name="Brown C.T."/>
            <person name="Olm M.R."/>
            <person name="Thomas B.C."/>
            <person name="Banfield J.F."/>
        </authorList>
    </citation>
    <scope>NUCLEOTIDE SEQUENCE [LARGE SCALE GENOMIC DNA]</scope>
    <source>
        <strain evidence="2">CAG:67_53_122</strain>
    </source>
</reference>
<evidence type="ECO:0000313" key="3">
    <source>
        <dbReference type="Proteomes" id="UP000187417"/>
    </source>
</evidence>
<evidence type="ECO:0000313" key="2">
    <source>
        <dbReference type="EMBL" id="OKY93134.1"/>
    </source>
</evidence>
<accession>A0A1Q6F2H6</accession>
<feature type="compositionally biased region" description="Basic and acidic residues" evidence="1">
    <location>
        <begin position="120"/>
        <end position="135"/>
    </location>
</feature>
<feature type="compositionally biased region" description="Acidic residues" evidence="1">
    <location>
        <begin position="99"/>
        <end position="119"/>
    </location>
</feature>
<protein>
    <submittedName>
        <fullName evidence="2">Uncharacterized protein</fullName>
    </submittedName>
</protein>
<name>A0A1Q6F2H6_9BACT</name>
<dbReference type="EMBL" id="MNQH01000044">
    <property type="protein sequence ID" value="OKY93134.1"/>
    <property type="molecule type" value="Genomic_DNA"/>
</dbReference>
<organism evidence="2 3">
    <name type="scientific">Alistipes putredinis</name>
    <dbReference type="NCBI Taxonomy" id="28117"/>
    <lineage>
        <taxon>Bacteria</taxon>
        <taxon>Pseudomonadati</taxon>
        <taxon>Bacteroidota</taxon>
        <taxon>Bacteroidia</taxon>
        <taxon>Bacteroidales</taxon>
        <taxon>Rikenellaceae</taxon>
        <taxon>Alistipes</taxon>
    </lineage>
</organism>